<dbReference type="RefSeq" id="WP_221026532.1">
    <property type="nucleotide sequence ID" value="NZ_JAIEZQ010000003.1"/>
</dbReference>
<reference evidence="1 2" key="1">
    <citation type="submission" date="2021-08" db="EMBL/GenBank/DDBJ databases">
        <title>Nocardioides bacterium WL0053 sp. nov., isolated from the sediment.</title>
        <authorList>
            <person name="Wang L."/>
            <person name="Zhang D."/>
            <person name="Zhang A."/>
        </authorList>
    </citation>
    <scope>NUCLEOTIDE SEQUENCE [LARGE SCALE GENOMIC DNA]</scope>
    <source>
        <strain evidence="1 2">WL0053</strain>
    </source>
</reference>
<keyword evidence="2" id="KW-1185">Reference proteome</keyword>
<sequence length="102" mass="11065">MTDVSLDLVTCPVCGREQPAVPHYPGYLCRECVARATDEGGRRVVLGNTSETGGFAARYADDQSLAAEVTVTHLVYVDGNRCWADEARYGGVVVQLRPFEGE</sequence>
<evidence type="ECO:0000313" key="1">
    <source>
        <dbReference type="EMBL" id="MBY9076746.1"/>
    </source>
</evidence>
<name>A0ABS7RP65_9ACTN</name>
<proteinExistence type="predicted"/>
<comment type="caution">
    <text evidence="1">The sequence shown here is derived from an EMBL/GenBank/DDBJ whole genome shotgun (WGS) entry which is preliminary data.</text>
</comment>
<dbReference type="Proteomes" id="UP000754710">
    <property type="component" value="Unassembled WGS sequence"/>
</dbReference>
<accession>A0ABS7RP65</accession>
<evidence type="ECO:0000313" key="2">
    <source>
        <dbReference type="Proteomes" id="UP000754710"/>
    </source>
</evidence>
<gene>
    <name evidence="1" type="ORF">K1X13_18095</name>
</gene>
<organism evidence="1 2">
    <name type="scientific">Nocardioides jiangsuensis</name>
    <dbReference type="NCBI Taxonomy" id="2866161"/>
    <lineage>
        <taxon>Bacteria</taxon>
        <taxon>Bacillati</taxon>
        <taxon>Actinomycetota</taxon>
        <taxon>Actinomycetes</taxon>
        <taxon>Propionibacteriales</taxon>
        <taxon>Nocardioidaceae</taxon>
        <taxon>Nocardioides</taxon>
    </lineage>
</organism>
<protein>
    <submittedName>
        <fullName evidence="1">Uncharacterized protein</fullName>
    </submittedName>
</protein>
<dbReference type="EMBL" id="JAIEZQ010000003">
    <property type="protein sequence ID" value="MBY9076746.1"/>
    <property type="molecule type" value="Genomic_DNA"/>
</dbReference>